<dbReference type="Proteomes" id="UP000681967">
    <property type="component" value="Unassembled WGS sequence"/>
</dbReference>
<proteinExistence type="predicted"/>
<dbReference type="AlphaFoldDB" id="A0A8S3BEN4"/>
<evidence type="ECO:0000313" key="1">
    <source>
        <dbReference type="EMBL" id="CAF4740403.1"/>
    </source>
</evidence>
<reference evidence="2" key="1">
    <citation type="submission" date="2021-02" db="EMBL/GenBank/DDBJ databases">
        <authorList>
            <person name="Nowell W R."/>
        </authorList>
    </citation>
    <scope>NUCLEOTIDE SEQUENCE</scope>
</reference>
<dbReference type="Proteomes" id="UP000681720">
    <property type="component" value="Unassembled WGS sequence"/>
</dbReference>
<dbReference type="EMBL" id="CAJOBH010143293">
    <property type="protein sequence ID" value="CAF4815303.1"/>
    <property type="molecule type" value="Genomic_DNA"/>
</dbReference>
<evidence type="ECO:0000313" key="3">
    <source>
        <dbReference type="Proteomes" id="UP000681967"/>
    </source>
</evidence>
<name>A0A8S3BEN4_9BILA</name>
<evidence type="ECO:0000313" key="2">
    <source>
        <dbReference type="EMBL" id="CAF4815303.1"/>
    </source>
</evidence>
<gene>
    <name evidence="2" type="ORF">BYL167_LOCUS48742</name>
    <name evidence="1" type="ORF">GIL414_LOCUS44695</name>
</gene>
<feature type="non-terminal residue" evidence="2">
    <location>
        <position position="1"/>
    </location>
</feature>
<dbReference type="EMBL" id="CAJOBJ010135568">
    <property type="protein sequence ID" value="CAF4740403.1"/>
    <property type="molecule type" value="Genomic_DNA"/>
</dbReference>
<feature type="non-terminal residue" evidence="2">
    <location>
        <position position="80"/>
    </location>
</feature>
<organism evidence="2 3">
    <name type="scientific">Rotaria magnacalcarata</name>
    <dbReference type="NCBI Taxonomy" id="392030"/>
    <lineage>
        <taxon>Eukaryota</taxon>
        <taxon>Metazoa</taxon>
        <taxon>Spiralia</taxon>
        <taxon>Gnathifera</taxon>
        <taxon>Rotifera</taxon>
        <taxon>Eurotatoria</taxon>
        <taxon>Bdelloidea</taxon>
        <taxon>Philodinida</taxon>
        <taxon>Philodinidae</taxon>
        <taxon>Rotaria</taxon>
    </lineage>
</organism>
<comment type="caution">
    <text evidence="2">The sequence shown here is derived from an EMBL/GenBank/DDBJ whole genome shotgun (WGS) entry which is preliminary data.</text>
</comment>
<sequence length="80" mass="9609">RWWVFQGAFELYRFDLPRSIRILSLTPAHIKSTNDEWKKVILSKNAHFNVVRREQYQSRVHNGKHNAFISEPKEAFILQN</sequence>
<accession>A0A8S3BEN4</accession>
<protein>
    <submittedName>
        <fullName evidence="2">Uncharacterized protein</fullName>
    </submittedName>
</protein>